<evidence type="ECO:0000256" key="1">
    <source>
        <dbReference type="SAM" id="MobiDB-lite"/>
    </source>
</evidence>
<dbReference type="RefSeq" id="XP_060539506.1">
    <property type="nucleotide sequence ID" value="XM_060683523.1"/>
</dbReference>
<dbReference type="RefSeq" id="XP_060539508.1">
    <property type="nucleotide sequence ID" value="XM_060683525.1"/>
</dbReference>
<protein>
    <submittedName>
        <fullName evidence="3 4">Uncharacterized protein LOC132709539</fullName>
    </submittedName>
</protein>
<sequence length="306" mass="34716">MKKSGKQSQGKPSALDSQPGTSKDASKKMRQAPLSKDTSKVSLVSQSKMTSFSKELFNTWRDIRWFQIPLSSLRKPKAGLFSFTFQSSLQRYQQLRKTKRLKVGRPFSVLPFPSLSLPFTDPPAFRDALRDDNHRSSKTDGSKVRKRLSAHRNDSRSFLRRMQKKFQKHQPSPDVLPPKCVPSAAVSGQKWVPGSAGAPERNPRRETLLPQPRPREEGKAPVNGATPSLPWKRMRTSSHQTGHLHPFSSRKSRRLLSARILGLALNLEALRKCRTASKRLSPQRNRSRKSLFLQPRPRKETTPSLP</sequence>
<evidence type="ECO:0000313" key="3">
    <source>
        <dbReference type="RefSeq" id="XP_060539505.1"/>
    </source>
</evidence>
<dbReference type="Proteomes" id="UP001652622">
    <property type="component" value="Unplaced"/>
</dbReference>
<dbReference type="RefSeq" id="XP_060539507.1">
    <property type="nucleotide sequence ID" value="XM_060683524.1"/>
</dbReference>
<feature type="region of interest" description="Disordered" evidence="1">
    <location>
        <begin position="276"/>
        <end position="306"/>
    </location>
</feature>
<evidence type="ECO:0000313" key="4">
    <source>
        <dbReference type="RefSeq" id="XP_060539506.1"/>
    </source>
</evidence>
<gene>
    <name evidence="3 4 5 6" type="primary">LOC132709539</name>
</gene>
<organism evidence="2 3">
    <name type="scientific">Pantherophis guttatus</name>
    <name type="common">Corn snake</name>
    <name type="synonym">Elaphe guttata</name>
    <dbReference type="NCBI Taxonomy" id="94885"/>
    <lineage>
        <taxon>Eukaryota</taxon>
        <taxon>Metazoa</taxon>
        <taxon>Chordata</taxon>
        <taxon>Craniata</taxon>
        <taxon>Vertebrata</taxon>
        <taxon>Euteleostomi</taxon>
        <taxon>Lepidosauria</taxon>
        <taxon>Squamata</taxon>
        <taxon>Bifurcata</taxon>
        <taxon>Unidentata</taxon>
        <taxon>Episquamata</taxon>
        <taxon>Toxicofera</taxon>
        <taxon>Serpentes</taxon>
        <taxon>Colubroidea</taxon>
        <taxon>Colubridae</taxon>
        <taxon>Colubrinae</taxon>
        <taxon>Pantherophis</taxon>
    </lineage>
</organism>
<dbReference type="RefSeq" id="XP_060539505.1">
    <property type="nucleotide sequence ID" value="XM_060683522.1"/>
</dbReference>
<feature type="compositionally biased region" description="Basic and acidic residues" evidence="1">
    <location>
        <begin position="297"/>
        <end position="306"/>
    </location>
</feature>
<feature type="compositionally biased region" description="Basic residues" evidence="1">
    <location>
        <begin position="158"/>
        <end position="168"/>
    </location>
</feature>
<feature type="compositionally biased region" description="Low complexity" evidence="1">
    <location>
        <begin position="1"/>
        <end position="11"/>
    </location>
</feature>
<evidence type="ECO:0000313" key="6">
    <source>
        <dbReference type="RefSeq" id="XP_060539508.1"/>
    </source>
</evidence>
<evidence type="ECO:0000313" key="2">
    <source>
        <dbReference type="Proteomes" id="UP001652622"/>
    </source>
</evidence>
<evidence type="ECO:0000313" key="5">
    <source>
        <dbReference type="RefSeq" id="XP_060539507.1"/>
    </source>
</evidence>
<proteinExistence type="predicted"/>
<feature type="region of interest" description="Disordered" evidence="1">
    <location>
        <begin position="128"/>
        <end position="251"/>
    </location>
</feature>
<keyword evidence="2" id="KW-1185">Reference proteome</keyword>
<name>A0ABM3YTQ4_PANGU</name>
<feature type="compositionally biased region" description="Basic and acidic residues" evidence="1">
    <location>
        <begin position="201"/>
        <end position="219"/>
    </location>
</feature>
<feature type="region of interest" description="Disordered" evidence="1">
    <location>
        <begin position="1"/>
        <end position="44"/>
    </location>
</feature>
<accession>A0ABM3YTQ4</accession>
<feature type="compositionally biased region" description="Basic and acidic residues" evidence="1">
    <location>
        <begin position="128"/>
        <end position="143"/>
    </location>
</feature>
<reference evidence="3 4" key="1">
    <citation type="submission" date="2025-05" db="UniProtKB">
        <authorList>
            <consortium name="RefSeq"/>
        </authorList>
    </citation>
    <scope>IDENTIFICATION</scope>
    <source>
        <tissue evidence="3 4">Blood</tissue>
    </source>
</reference>
<dbReference type="GeneID" id="132709539"/>